<dbReference type="SUPFAM" id="SSF52540">
    <property type="entry name" value="P-loop containing nucleoside triphosphate hydrolases"/>
    <property type="match status" value="1"/>
</dbReference>
<dbReference type="Pfam" id="PF00005">
    <property type="entry name" value="ABC_tran"/>
    <property type="match status" value="1"/>
</dbReference>
<evidence type="ECO:0000256" key="1">
    <source>
        <dbReference type="ARBA" id="ARBA00004651"/>
    </source>
</evidence>
<dbReference type="InterPro" id="IPR003439">
    <property type="entry name" value="ABC_transporter-like_ATP-bd"/>
</dbReference>
<dbReference type="CDD" id="cd03246">
    <property type="entry name" value="ABCC_Protease_Secretion"/>
    <property type="match status" value="1"/>
</dbReference>
<dbReference type="InterPro" id="IPR036640">
    <property type="entry name" value="ABC1_TM_sf"/>
</dbReference>
<dbReference type="InterPro" id="IPR047957">
    <property type="entry name" value="ABC_AprD-like_6TM"/>
</dbReference>
<keyword evidence="7 9" id="KW-1133">Transmembrane helix</keyword>
<dbReference type="PROSITE" id="PS50893">
    <property type="entry name" value="ABC_TRANSPORTER_2"/>
    <property type="match status" value="1"/>
</dbReference>
<keyword evidence="12" id="KW-0378">Hydrolase</keyword>
<dbReference type="SMART" id="SM00382">
    <property type="entry name" value="AAA"/>
    <property type="match status" value="1"/>
</dbReference>
<dbReference type="Proteomes" id="UP000007102">
    <property type="component" value="Chromosome"/>
</dbReference>
<feature type="transmembrane region" description="Helical" evidence="9">
    <location>
        <begin position="167"/>
        <end position="185"/>
    </location>
</feature>
<dbReference type="EC" id="3.6.3.44" evidence="12"/>
<evidence type="ECO:0000259" key="10">
    <source>
        <dbReference type="PROSITE" id="PS50893"/>
    </source>
</evidence>
<dbReference type="Gene3D" id="1.20.1560.10">
    <property type="entry name" value="ABC transporter type 1, transmembrane domain"/>
    <property type="match status" value="1"/>
</dbReference>
<evidence type="ECO:0000313" key="13">
    <source>
        <dbReference type="Proteomes" id="UP000007102"/>
    </source>
</evidence>
<dbReference type="OrthoDB" id="9762778at2"/>
<reference evidence="12 13" key="1">
    <citation type="journal article" date="2011" name="Stand. Genomic Sci.">
        <title>Complete genome sequence of the thermophilic sulfur-reducer Desulfurobacterium thermolithotrophum type strain (BSA(T)) from a deep-sea hydrothermal vent.</title>
        <authorList>
            <person name="Goker M."/>
            <person name="Daligault H."/>
            <person name="Mwirichia R."/>
            <person name="Lapidus A."/>
            <person name="Lucas S."/>
            <person name="Deshpande S."/>
            <person name="Pagani I."/>
            <person name="Tapia R."/>
            <person name="Cheng J.F."/>
            <person name="Goodwin L."/>
            <person name="Pitluck S."/>
            <person name="Liolios K."/>
            <person name="Ivanova N."/>
            <person name="Mavromatis K."/>
            <person name="Mikhailova N."/>
            <person name="Pati A."/>
            <person name="Chen A."/>
            <person name="Palaniappan K."/>
            <person name="Han C."/>
            <person name="Land M."/>
            <person name="Hauser L."/>
            <person name="Pan C."/>
            <person name="Brambilla E.M."/>
            <person name="Rohde M."/>
            <person name="Spring S."/>
            <person name="Sikorski J."/>
            <person name="Wirth R."/>
            <person name="Detter J.C."/>
            <person name="Woyke T."/>
            <person name="Bristow J."/>
            <person name="Eisen J.A."/>
            <person name="Markowitz V."/>
            <person name="Hugenholtz P."/>
            <person name="Kyrpides N.C."/>
            <person name="Klenk H.P."/>
        </authorList>
    </citation>
    <scope>NUCLEOTIDE SEQUENCE [LARGE SCALE GENOMIC DNA]</scope>
    <source>
        <strain evidence="13">DSM 11699 / BSA</strain>
    </source>
</reference>
<evidence type="ECO:0000259" key="11">
    <source>
        <dbReference type="PROSITE" id="PS50929"/>
    </source>
</evidence>
<dbReference type="EMBL" id="CP002543">
    <property type="protein sequence ID" value="ADY73958.1"/>
    <property type="molecule type" value="Genomic_DNA"/>
</dbReference>
<feature type="transmembrane region" description="Helical" evidence="9">
    <location>
        <begin position="142"/>
        <end position="161"/>
    </location>
</feature>
<feature type="transmembrane region" description="Helical" evidence="9">
    <location>
        <begin position="64"/>
        <end position="84"/>
    </location>
</feature>
<keyword evidence="6" id="KW-0067">ATP-binding</keyword>
<dbReference type="GO" id="GO:0016887">
    <property type="term" value="F:ATP hydrolysis activity"/>
    <property type="evidence" value="ECO:0007669"/>
    <property type="project" value="InterPro"/>
</dbReference>
<keyword evidence="4 9" id="KW-0812">Transmembrane</keyword>
<evidence type="ECO:0000256" key="5">
    <source>
        <dbReference type="ARBA" id="ARBA00022741"/>
    </source>
</evidence>
<evidence type="ECO:0000256" key="6">
    <source>
        <dbReference type="ARBA" id="ARBA00022840"/>
    </source>
</evidence>
<dbReference type="GO" id="GO:0034040">
    <property type="term" value="F:ATPase-coupled lipid transmembrane transporter activity"/>
    <property type="evidence" value="ECO:0007669"/>
    <property type="project" value="TreeGrafter"/>
</dbReference>
<keyword evidence="5" id="KW-0547">Nucleotide-binding</keyword>
<dbReference type="STRING" id="868864.Dester_1325"/>
<dbReference type="InParanoid" id="F0S180"/>
<dbReference type="InterPro" id="IPR027417">
    <property type="entry name" value="P-loop_NTPase"/>
</dbReference>
<evidence type="ECO:0000256" key="7">
    <source>
        <dbReference type="ARBA" id="ARBA00022989"/>
    </source>
</evidence>
<dbReference type="PANTHER" id="PTHR24221:SF248">
    <property type="entry name" value="ABC TRANSPORTER TRANSMEMBRANE REGION"/>
    <property type="match status" value="1"/>
</dbReference>
<dbReference type="InterPro" id="IPR017871">
    <property type="entry name" value="ABC_transporter-like_CS"/>
</dbReference>
<dbReference type="FunFam" id="3.40.50.300:FF:001444">
    <property type="entry name" value="ABC transporter ATP-binding protein"/>
    <property type="match status" value="1"/>
</dbReference>
<dbReference type="InterPro" id="IPR003593">
    <property type="entry name" value="AAA+_ATPase"/>
</dbReference>
<dbReference type="Gene3D" id="3.40.50.300">
    <property type="entry name" value="P-loop containing nucleotide triphosphate hydrolases"/>
    <property type="match status" value="1"/>
</dbReference>
<proteinExistence type="predicted"/>
<dbReference type="NCBIfam" id="TIGR01842">
    <property type="entry name" value="type_I_sec_PrtD"/>
    <property type="match status" value="1"/>
</dbReference>
<dbReference type="InterPro" id="IPR011527">
    <property type="entry name" value="ABC1_TM_dom"/>
</dbReference>
<dbReference type="InterPro" id="IPR010128">
    <property type="entry name" value="ATPase_T1SS_PrtD-like"/>
</dbReference>
<dbReference type="KEGG" id="dte:Dester_1325"/>
<feature type="transmembrane region" description="Helical" evidence="9">
    <location>
        <begin position="30"/>
        <end position="52"/>
    </location>
</feature>
<reference evidence="13" key="2">
    <citation type="submission" date="2011-02" db="EMBL/GenBank/DDBJ databases">
        <title>The complete genome of Desulfurobacterium thermolithotrophum DSM 11699.</title>
        <authorList>
            <consortium name="US DOE Joint Genome Institute (JGI-PGF)"/>
            <person name="Lucas S."/>
            <person name="Copeland A."/>
            <person name="Lapidus A."/>
            <person name="Bruce D."/>
            <person name="Goodwin L."/>
            <person name="Pitluck S."/>
            <person name="Kyrpides N."/>
            <person name="Mavromatis K."/>
            <person name="Pagani I."/>
            <person name="Ivanova N."/>
            <person name="Mikhailova N."/>
            <person name="Daligault H."/>
            <person name="Detter J.C."/>
            <person name="Tapia R."/>
            <person name="Han C."/>
            <person name="Land M."/>
            <person name="Hauser L."/>
            <person name="Markowitz V."/>
            <person name="Cheng J.-F."/>
            <person name="Hugenholtz P."/>
            <person name="Woyke T."/>
            <person name="Wu D."/>
            <person name="Spring S."/>
            <person name="Brambilla E."/>
            <person name="Klenk H.-P."/>
            <person name="Eisen J.A."/>
        </authorList>
    </citation>
    <scope>NUCLEOTIDE SEQUENCE [LARGE SCALE GENOMIC DNA]</scope>
    <source>
        <strain evidence="13">DSM 11699 / BSA</strain>
    </source>
</reference>
<gene>
    <name evidence="12" type="ordered locus">Dester_1325</name>
</gene>
<evidence type="ECO:0000256" key="8">
    <source>
        <dbReference type="ARBA" id="ARBA00023136"/>
    </source>
</evidence>
<organism evidence="12 13">
    <name type="scientific">Desulfurobacterium thermolithotrophum (strain DSM 11699 / BSA)</name>
    <dbReference type="NCBI Taxonomy" id="868864"/>
    <lineage>
        <taxon>Bacteria</taxon>
        <taxon>Pseudomonadati</taxon>
        <taxon>Aquificota</taxon>
        <taxon>Aquificia</taxon>
        <taxon>Desulfurobacteriales</taxon>
        <taxon>Desulfurobacteriaceae</taxon>
        <taxon>Desulfurobacterium</taxon>
    </lineage>
</organism>
<keyword evidence="3" id="KW-1003">Cell membrane</keyword>
<sequence length="571" mass="63718">MIKKVVLEGNKTQEEKDIIREFLSYTRKSFLFAGFFSLFINLLMLLPAIYMLAVYDIVVPSRSVSTLIFITLLVVALYIISGLLQTIRSRILVRINNKIDSILNKKVINSTFDLALKHPTRASIQPLNDFQQIKQFLTGPTIFAFFDIPWTPIYLGVLFIFHPYYGFMATGVIVVVALITFLNEITTKKYLKKANESLIKSNRFMNHVIQNVEVIEAMGMRSKVYKKWLQLHQKYVSTLQKASDKGAFWSNATKTFRIMSQSLMLGLGGYLALNLEISTGMIVAGSIVLGRVLAPIDLMINSWRSFSSARLSYKRLNQLLNTFAEKPKPMKLPPPKGAISLEQVVVVPPDAKNPSLKNITMQIPAGEIVAVIGPSGAGKSSLARTLLGIWTPVAGKVAIDSADLKQWDREYLGQFIGYLPQDIELFEGTVAENIARFSEVDPEKVLEAARISGAHEVIVNLPDGYNTYIGPGGITLSGGQRQRIALARALYGNPRIVILDEPNSNLDDAGERALLNALWELKKRKVTVIVISHKINILELVDKIAFLQDGMLKMYGDAKTVLQQLTKQRGN</sequence>
<dbReference type="GO" id="GO:0005524">
    <property type="term" value="F:ATP binding"/>
    <property type="evidence" value="ECO:0007669"/>
    <property type="project" value="UniProtKB-KW"/>
</dbReference>
<name>F0S180_DESTD</name>
<evidence type="ECO:0000256" key="2">
    <source>
        <dbReference type="ARBA" id="ARBA00022448"/>
    </source>
</evidence>
<keyword evidence="2" id="KW-0813">Transport</keyword>
<dbReference type="Pfam" id="PF00664">
    <property type="entry name" value="ABC_membrane"/>
    <property type="match status" value="1"/>
</dbReference>
<dbReference type="InterPro" id="IPR039421">
    <property type="entry name" value="Type_1_exporter"/>
</dbReference>
<evidence type="ECO:0000256" key="9">
    <source>
        <dbReference type="SAM" id="Phobius"/>
    </source>
</evidence>
<accession>F0S180</accession>
<dbReference type="PANTHER" id="PTHR24221">
    <property type="entry name" value="ATP-BINDING CASSETTE SUB-FAMILY B"/>
    <property type="match status" value="1"/>
</dbReference>
<dbReference type="CDD" id="cd18586">
    <property type="entry name" value="ABC_6TM_PrtD_like"/>
    <property type="match status" value="1"/>
</dbReference>
<dbReference type="eggNOG" id="COG4618">
    <property type="taxonomic scope" value="Bacteria"/>
</dbReference>
<comment type="subcellular location">
    <subcellularLocation>
        <location evidence="1">Cell membrane</location>
        <topology evidence="1">Multi-pass membrane protein</topology>
    </subcellularLocation>
</comment>
<dbReference type="GO" id="GO:0030253">
    <property type="term" value="P:protein secretion by the type I secretion system"/>
    <property type="evidence" value="ECO:0007669"/>
    <property type="project" value="InterPro"/>
</dbReference>
<keyword evidence="8 9" id="KW-0472">Membrane</keyword>
<dbReference type="PROSITE" id="PS00211">
    <property type="entry name" value="ABC_TRANSPORTER_1"/>
    <property type="match status" value="1"/>
</dbReference>
<evidence type="ECO:0000256" key="4">
    <source>
        <dbReference type="ARBA" id="ARBA00022692"/>
    </source>
</evidence>
<keyword evidence="13" id="KW-1185">Reference proteome</keyword>
<dbReference type="GO" id="GO:0005886">
    <property type="term" value="C:plasma membrane"/>
    <property type="evidence" value="ECO:0007669"/>
    <property type="project" value="UniProtKB-SubCell"/>
</dbReference>
<dbReference type="SUPFAM" id="SSF90123">
    <property type="entry name" value="ABC transporter transmembrane region"/>
    <property type="match status" value="1"/>
</dbReference>
<feature type="domain" description="ABC transmembrane type-1" evidence="11">
    <location>
        <begin position="31"/>
        <end position="308"/>
    </location>
</feature>
<evidence type="ECO:0000313" key="12">
    <source>
        <dbReference type="EMBL" id="ADY73958.1"/>
    </source>
</evidence>
<dbReference type="RefSeq" id="WP_013638908.1">
    <property type="nucleotide sequence ID" value="NC_015185.1"/>
</dbReference>
<evidence type="ECO:0000256" key="3">
    <source>
        <dbReference type="ARBA" id="ARBA00022475"/>
    </source>
</evidence>
<feature type="domain" description="ABC transporter" evidence="10">
    <location>
        <begin position="339"/>
        <end position="569"/>
    </location>
</feature>
<dbReference type="GO" id="GO:0140359">
    <property type="term" value="F:ABC-type transporter activity"/>
    <property type="evidence" value="ECO:0007669"/>
    <property type="project" value="InterPro"/>
</dbReference>
<dbReference type="AlphaFoldDB" id="F0S180"/>
<dbReference type="GO" id="GO:0030256">
    <property type="term" value="C:type I protein secretion system complex"/>
    <property type="evidence" value="ECO:0007669"/>
    <property type="project" value="InterPro"/>
</dbReference>
<protein>
    <submittedName>
        <fullName evidence="12">Type I secretion system ATPase</fullName>
        <ecNumber evidence="12">3.6.3.44</ecNumber>
    </submittedName>
</protein>
<dbReference type="PROSITE" id="PS50929">
    <property type="entry name" value="ABC_TM1F"/>
    <property type="match status" value="1"/>
</dbReference>
<dbReference type="HOGENOM" id="CLU_000604_95_6_0"/>